<evidence type="ECO:0000313" key="1">
    <source>
        <dbReference type="EMBL" id="MYN05136.1"/>
    </source>
</evidence>
<comment type="caution">
    <text evidence="1">The sequence shown here is derived from an EMBL/GenBank/DDBJ whole genome shotgun (WGS) entry which is preliminary data.</text>
</comment>
<gene>
    <name evidence="1" type="ORF">GTP41_23855</name>
</gene>
<dbReference type="Proteomes" id="UP000448575">
    <property type="component" value="Unassembled WGS sequence"/>
</dbReference>
<dbReference type="Gene3D" id="3.40.1590.10">
    <property type="entry name" value="NMB0488-like"/>
    <property type="match status" value="1"/>
</dbReference>
<evidence type="ECO:0000313" key="2">
    <source>
        <dbReference type="Proteomes" id="UP000448575"/>
    </source>
</evidence>
<dbReference type="AlphaFoldDB" id="A0A6N9HP15"/>
<dbReference type="Pfam" id="PF07262">
    <property type="entry name" value="CdiI"/>
    <property type="match status" value="1"/>
</dbReference>
<dbReference type="CDD" id="cd13445">
    <property type="entry name" value="CDI_inhibitor_EC869_like"/>
    <property type="match status" value="1"/>
</dbReference>
<accession>A0A6N9HP15</accession>
<dbReference type="EMBL" id="WWCJ01000025">
    <property type="protein sequence ID" value="MYN05136.1"/>
    <property type="molecule type" value="Genomic_DNA"/>
</dbReference>
<keyword evidence="2" id="KW-1185">Reference proteome</keyword>
<dbReference type="InterPro" id="IPR037891">
    <property type="entry name" value="Cdil-like_sf"/>
</dbReference>
<sequence length="143" mass="15757">MQTHSGLRVSASDPAGLQLIYDTNESPEMLGQGLLQALAASRVLNLDEARQFFESSSMKQRYENWVTRLLQHVGSGDRIKLFEKMKHCSVVCESDLISIRPTIHDEIEGWSGSKQLESVQVSRLASAAEVGQGILLALSRSQG</sequence>
<name>A0A6N9HP15_9BURK</name>
<dbReference type="InterPro" id="IPR009888">
    <property type="entry name" value="CdiI_Proteobact"/>
</dbReference>
<protein>
    <submittedName>
        <fullName evidence="1">CdiI family contact-dependent growth inhibition immunity protein</fullName>
    </submittedName>
</protein>
<reference evidence="1 2" key="1">
    <citation type="submission" date="2019-12" db="EMBL/GenBank/DDBJ databases">
        <title>Novel species isolated from a subtropical stream in China.</title>
        <authorList>
            <person name="Lu H."/>
        </authorList>
    </citation>
    <scope>NUCLEOTIDE SEQUENCE [LARGE SCALE GENOMIC DNA]</scope>
    <source>
        <strain evidence="1 2">DS3</strain>
    </source>
</reference>
<proteinExistence type="predicted"/>
<organism evidence="1 2">
    <name type="scientific">Pseudoduganella guangdongensis</name>
    <dbReference type="NCBI Taxonomy" id="2692179"/>
    <lineage>
        <taxon>Bacteria</taxon>
        <taxon>Pseudomonadati</taxon>
        <taxon>Pseudomonadota</taxon>
        <taxon>Betaproteobacteria</taxon>
        <taxon>Burkholderiales</taxon>
        <taxon>Oxalobacteraceae</taxon>
        <taxon>Telluria group</taxon>
        <taxon>Pseudoduganella</taxon>
    </lineage>
</organism>
<dbReference type="SUPFAM" id="SSF160207">
    <property type="entry name" value="NMB0488-like"/>
    <property type="match status" value="1"/>
</dbReference>